<name>A0A834VEZ3_SARSC</name>
<feature type="region of interest" description="Disordered" evidence="6">
    <location>
        <begin position="660"/>
        <end position="699"/>
    </location>
</feature>
<accession>A0A834VEZ3</accession>
<dbReference type="Proteomes" id="UP000070412">
    <property type="component" value="Unassembled WGS sequence"/>
</dbReference>
<organism evidence="8">
    <name type="scientific">Sarcoptes scabiei</name>
    <name type="common">Itch mite</name>
    <name type="synonym">Acarus scabiei</name>
    <dbReference type="NCBI Taxonomy" id="52283"/>
    <lineage>
        <taxon>Eukaryota</taxon>
        <taxon>Metazoa</taxon>
        <taxon>Ecdysozoa</taxon>
        <taxon>Arthropoda</taxon>
        <taxon>Chelicerata</taxon>
        <taxon>Arachnida</taxon>
        <taxon>Acari</taxon>
        <taxon>Acariformes</taxon>
        <taxon>Sarcoptiformes</taxon>
        <taxon>Astigmata</taxon>
        <taxon>Psoroptidia</taxon>
        <taxon>Sarcoptoidea</taxon>
        <taxon>Sarcoptidae</taxon>
        <taxon>Sarcoptinae</taxon>
        <taxon>Sarcoptes</taxon>
    </lineage>
</organism>
<evidence type="ECO:0000256" key="1">
    <source>
        <dbReference type="ARBA" id="ARBA00004370"/>
    </source>
</evidence>
<dbReference type="EnsemblMetazoa" id="SSS_2869s_mrna">
    <property type="protein sequence ID" value="KAF7494386.1"/>
    <property type="gene ID" value="SSS_2869"/>
</dbReference>
<evidence type="ECO:0000256" key="6">
    <source>
        <dbReference type="SAM" id="MobiDB-lite"/>
    </source>
</evidence>
<keyword evidence="10" id="KW-1185">Reference proteome</keyword>
<keyword evidence="2 7" id="KW-0812">Transmembrane</keyword>
<feature type="transmembrane region" description="Helical" evidence="7">
    <location>
        <begin position="128"/>
        <end position="147"/>
    </location>
</feature>
<dbReference type="PANTHER" id="PTHR10736:SF0">
    <property type="entry name" value="BESTROPHIN HOMOLOG"/>
    <property type="match status" value="1"/>
</dbReference>
<evidence type="ECO:0000313" key="8">
    <source>
        <dbReference type="EMBL" id="KAF7494386.1"/>
    </source>
</evidence>
<dbReference type="PANTHER" id="PTHR10736">
    <property type="entry name" value="BESTROPHIN"/>
    <property type="match status" value="1"/>
</dbReference>
<dbReference type="EMBL" id="WVUK01000053">
    <property type="protein sequence ID" value="KAF7494386.1"/>
    <property type="molecule type" value="Genomic_DNA"/>
</dbReference>
<dbReference type="InterPro" id="IPR021134">
    <property type="entry name" value="Bestrophin-like"/>
</dbReference>
<reference evidence="9" key="3">
    <citation type="submission" date="2022-06" db="UniProtKB">
        <authorList>
            <consortium name="EnsemblMetazoa"/>
        </authorList>
    </citation>
    <scope>IDENTIFICATION</scope>
</reference>
<comment type="subcellular location">
    <subcellularLocation>
        <location evidence="1">Membrane</location>
    </subcellularLocation>
</comment>
<keyword evidence="3 7" id="KW-1133">Transmembrane helix</keyword>
<feature type="compositionally biased region" description="Low complexity" evidence="6">
    <location>
        <begin position="862"/>
        <end position="898"/>
    </location>
</feature>
<keyword evidence="4 7" id="KW-0472">Membrane</keyword>
<dbReference type="Pfam" id="PF01062">
    <property type="entry name" value="Bestrophin"/>
    <property type="match status" value="1"/>
</dbReference>
<dbReference type="InterPro" id="IPR000615">
    <property type="entry name" value="Bestrophin"/>
</dbReference>
<evidence type="ECO:0000256" key="3">
    <source>
        <dbReference type="ARBA" id="ARBA00022989"/>
    </source>
</evidence>
<feature type="compositionally biased region" description="Polar residues" evidence="6">
    <location>
        <begin position="913"/>
        <end position="922"/>
    </location>
</feature>
<feature type="transmembrane region" description="Helical" evidence="7">
    <location>
        <begin position="65"/>
        <end position="88"/>
    </location>
</feature>
<sequence length="1056" mass="121041">MTVSYQYDVASSSTGGFFRLLWRWRGSIWKLLYKELLLFVAVYVCIAFTYDFLMSDYYKRYYEHIVVFCSAFVEVIPLSFILGFYVSFTAHRWWQQYTAIPWPDKLMNIIALYVPGNDVTSRVLRRTLMRYLNLTLVLVLRSISIPVKRRFPTKEHLVEAGFMSRPELEIYQSVPSHEFNTFWIPCTWFVNLLREAKSECRITDSGGIKLIMEEFNEFRSKCGLLWSYDWVSIPLVYTQVVTLSTQAFFLASLLGRQHINPSKEIKSHIYGEYYIPVFTILQFILYMGLLKLGEQLINPFGDDDEDFELNWIIDRHLKVSFLGVDILNSDPPPLIKDNYFDEMDIKLPYTEAAVAHKVKTYRGSVAAFHVPTEKHGLVIPEFEDDNGNDTDDEPSTIQSTRMDAVSRSNSWSIFGQRKRKLSSSLDSFNSETMVETGLSESEIPELIPDRSWPTFLQSETENINKFNKKNGTNVSKLSVWPKSNLDEKANEDTQGIRWSGEGQSQQQLDNKEKSFFKQSSFSTSDSSIVIPLGEASNQSANPSYVSKFFRPHKRPLQVYSKDLANAPTSFFNQILESNLRKQKNDQRSSLGSLSSSTTNPVAKVDRSSSFKPHKSLMKCQRQVDPKLRIRPFRSKVTFSDDTKGYDNTLRIRTERFNQYNWDSSSESNSSLMKTQEDQQQHHQKQIHPHHQSAKRTDSRLETTVFLPKIETSFSENCKRRQSFDPSLYREKINMTEEVDKDNWLHYQSLPNIQEEDQQQQISEVSATTSEFQPKESKIISTSLEMNYQMPPISMLGKIQQSRNPQYLQSLSAPEQYEGQSIKLRQIPIISTTSVETPPSKKRNFKRQKSQEIADEDLKIRLGQTQSSTTSPGTPSQVIKQSSTDSQASSSSSARGSTQVPPGILRKRKEDQKQTSTESDTGSYHTVKSLVLNTSSSIDSFTSAVSDPMVVSIDVEKKYNSNSMTTTLEPLTPPFTKTEQQNISSFDRIESSLVPTIILSHSTPSMTSQSSDDQGSLKWDDKFPEFSSVETVLENTQISTIARRESDCEKTEEKNVM</sequence>
<comment type="similarity">
    <text evidence="5">Belongs to the anion channel-forming bestrophin (TC 1.A.46) family. Calcium-sensitive chloride channel subfamily.</text>
</comment>
<feature type="region of interest" description="Disordered" evidence="6">
    <location>
        <begin position="756"/>
        <end position="775"/>
    </location>
</feature>
<feature type="region of interest" description="Disordered" evidence="6">
    <location>
        <begin position="487"/>
        <end position="510"/>
    </location>
</feature>
<dbReference type="AlphaFoldDB" id="A0A834VEZ3"/>
<evidence type="ECO:0000256" key="2">
    <source>
        <dbReference type="ARBA" id="ARBA00022692"/>
    </source>
</evidence>
<feature type="compositionally biased region" description="Basic residues" evidence="6">
    <location>
        <begin position="681"/>
        <end position="693"/>
    </location>
</feature>
<feature type="compositionally biased region" description="Basic and acidic residues" evidence="6">
    <location>
        <begin position="848"/>
        <end position="859"/>
    </location>
</feature>
<evidence type="ECO:0000256" key="5">
    <source>
        <dbReference type="ARBA" id="ARBA00034769"/>
    </source>
</evidence>
<feature type="region of interest" description="Disordered" evidence="6">
    <location>
        <begin position="829"/>
        <end position="922"/>
    </location>
</feature>
<dbReference type="GO" id="GO:0016020">
    <property type="term" value="C:membrane"/>
    <property type="evidence" value="ECO:0007669"/>
    <property type="project" value="UniProtKB-SubCell"/>
</dbReference>
<feature type="region of interest" description="Disordered" evidence="6">
    <location>
        <begin position="582"/>
        <end position="621"/>
    </location>
</feature>
<evidence type="ECO:0000313" key="10">
    <source>
        <dbReference type="Proteomes" id="UP000070412"/>
    </source>
</evidence>
<feature type="compositionally biased region" description="Polar residues" evidence="6">
    <location>
        <begin position="762"/>
        <end position="771"/>
    </location>
</feature>
<proteinExistence type="inferred from homology"/>
<evidence type="ECO:0000256" key="7">
    <source>
        <dbReference type="SAM" id="Phobius"/>
    </source>
</evidence>
<reference evidence="10" key="1">
    <citation type="journal article" date="2020" name="PLoS Negl. Trop. Dis.">
        <title>High-quality nuclear genome for Sarcoptes scabiei-A critical resource for a neglected parasite.</title>
        <authorList>
            <person name="Korhonen P.K."/>
            <person name="Gasser R.B."/>
            <person name="Ma G."/>
            <person name="Wang T."/>
            <person name="Stroehlein A.J."/>
            <person name="Young N.D."/>
            <person name="Ang C.S."/>
            <person name="Fernando D.D."/>
            <person name="Lu H.C."/>
            <person name="Taylor S."/>
            <person name="Reynolds S.L."/>
            <person name="Mofiz E."/>
            <person name="Najaraj S.H."/>
            <person name="Gowda H."/>
            <person name="Madugundu A."/>
            <person name="Renuse S."/>
            <person name="Holt D."/>
            <person name="Pandey A."/>
            <person name="Papenfuss A.T."/>
            <person name="Fischer K."/>
        </authorList>
    </citation>
    <scope>NUCLEOTIDE SEQUENCE [LARGE SCALE GENOMIC DNA]</scope>
</reference>
<evidence type="ECO:0000256" key="4">
    <source>
        <dbReference type="ARBA" id="ARBA00023136"/>
    </source>
</evidence>
<feature type="transmembrane region" description="Helical" evidence="7">
    <location>
        <begin position="31"/>
        <end position="53"/>
    </location>
</feature>
<gene>
    <name evidence="8" type="ORF">SSS_2869</name>
</gene>
<dbReference type="OrthoDB" id="201595at2759"/>
<reference evidence="8" key="2">
    <citation type="submission" date="2020-01" db="EMBL/GenBank/DDBJ databases">
        <authorList>
            <person name="Korhonen P.K.K."/>
            <person name="Guangxu M.G."/>
            <person name="Wang T.W."/>
            <person name="Stroehlein A.J.S."/>
            <person name="Young N.D."/>
            <person name="Ang C.-S.A."/>
            <person name="Fernando D.W.F."/>
            <person name="Lu H.L."/>
            <person name="Taylor S.T."/>
            <person name="Ehtesham M.E.M."/>
            <person name="Najaraj S.H.N."/>
            <person name="Harsha G.H.G."/>
            <person name="Madugundu A.M."/>
            <person name="Renuse S.R."/>
            <person name="Holt D.H."/>
            <person name="Pandey A.P."/>
            <person name="Papenfuss A.P."/>
            <person name="Gasser R.B.G."/>
            <person name="Fischer K.F."/>
        </authorList>
    </citation>
    <scope>NUCLEOTIDE SEQUENCE</scope>
    <source>
        <strain evidence="8">SSS_KF_BRIS2020</strain>
    </source>
</reference>
<protein>
    <submittedName>
        <fullName evidence="8">Bestrophin-2</fullName>
    </submittedName>
</protein>
<evidence type="ECO:0000313" key="9">
    <source>
        <dbReference type="EnsemblMetazoa" id="KAF7494386.1"/>
    </source>
</evidence>
<feature type="transmembrane region" description="Helical" evidence="7">
    <location>
        <begin position="273"/>
        <end position="290"/>
    </location>
</feature>
<dbReference type="GO" id="GO:0005254">
    <property type="term" value="F:chloride channel activity"/>
    <property type="evidence" value="ECO:0007669"/>
    <property type="project" value="InterPro"/>
</dbReference>